<dbReference type="InterPro" id="IPR006379">
    <property type="entry name" value="HAD-SF_hydro_IIB"/>
</dbReference>
<dbReference type="GO" id="GO:0005829">
    <property type="term" value="C:cytosol"/>
    <property type="evidence" value="ECO:0007669"/>
    <property type="project" value="TreeGrafter"/>
</dbReference>
<dbReference type="InterPro" id="IPR000150">
    <property type="entry name" value="Cof"/>
</dbReference>
<dbReference type="Pfam" id="PF08282">
    <property type="entry name" value="Hydrolase_3"/>
    <property type="match status" value="1"/>
</dbReference>
<keyword evidence="1" id="KW-0378">Hydrolase</keyword>
<dbReference type="InterPro" id="IPR023214">
    <property type="entry name" value="HAD_sf"/>
</dbReference>
<dbReference type="InterPro" id="IPR036412">
    <property type="entry name" value="HAD-like_sf"/>
</dbReference>
<dbReference type="EMBL" id="QUSK01000008">
    <property type="protein sequence ID" value="RGD76989.1"/>
    <property type="molecule type" value="Genomic_DNA"/>
</dbReference>
<dbReference type="Gene3D" id="3.40.50.1000">
    <property type="entry name" value="HAD superfamily/HAD-like"/>
    <property type="match status" value="1"/>
</dbReference>
<dbReference type="SUPFAM" id="SSF56784">
    <property type="entry name" value="HAD-like"/>
    <property type="match status" value="1"/>
</dbReference>
<organism evidence="1 2">
    <name type="scientific">Faecalicoccus pleomorphus</name>
    <dbReference type="NCBI Taxonomy" id="1323"/>
    <lineage>
        <taxon>Bacteria</taxon>
        <taxon>Bacillati</taxon>
        <taxon>Bacillota</taxon>
        <taxon>Erysipelotrichia</taxon>
        <taxon>Erysipelotrichales</taxon>
        <taxon>Erysipelotrichaceae</taxon>
        <taxon>Faecalicoccus</taxon>
    </lineage>
</organism>
<dbReference type="Proteomes" id="UP000260721">
    <property type="component" value="Unassembled WGS sequence"/>
</dbReference>
<dbReference type="AlphaFoldDB" id="A0A3E3E6Q9"/>
<dbReference type="PANTHER" id="PTHR10000">
    <property type="entry name" value="PHOSPHOSERINE PHOSPHATASE"/>
    <property type="match status" value="1"/>
</dbReference>
<name>A0A3E3E6Q9_9FIRM</name>
<dbReference type="SFLD" id="SFLDS00003">
    <property type="entry name" value="Haloacid_Dehalogenase"/>
    <property type="match status" value="1"/>
</dbReference>
<sequence>MIRVAFFDIDGTLLEMGNPHMSESTIQALFQLREKGIKIVIATGRSTLRMPELPISLDGYINFNGQYCVVENKIIYENCLQNDEVQKIIENAHAMNKGVGLAGLNFFGCNLYDERLARYLENTRPDYPLLNNFKDHAKEKIFQMVIPVSKEEEEILFKGTKNSKAVRWSSMAADIIPKQGGKQIGIQRVLDAYHISNEEAIAFGDGENDIPMLKMVGCGIAMGNASNLVKEVADHVTDVVQKDGILKALKILHIL</sequence>
<evidence type="ECO:0000313" key="1">
    <source>
        <dbReference type="EMBL" id="RGD76989.1"/>
    </source>
</evidence>
<dbReference type="PANTHER" id="PTHR10000:SF25">
    <property type="entry name" value="PHOSPHATASE YKRA-RELATED"/>
    <property type="match status" value="1"/>
</dbReference>
<dbReference type="RefSeq" id="WP_117445958.1">
    <property type="nucleotide sequence ID" value="NZ_JBFBOW010000005.1"/>
</dbReference>
<dbReference type="PROSITE" id="PS01229">
    <property type="entry name" value="COF_2"/>
    <property type="match status" value="1"/>
</dbReference>
<comment type="caution">
    <text evidence="1">The sequence shown here is derived from an EMBL/GenBank/DDBJ whole genome shotgun (WGS) entry which is preliminary data.</text>
</comment>
<dbReference type="NCBIfam" id="TIGR00099">
    <property type="entry name" value="Cof-subfamily"/>
    <property type="match status" value="1"/>
</dbReference>
<evidence type="ECO:0000313" key="2">
    <source>
        <dbReference type="Proteomes" id="UP000260721"/>
    </source>
</evidence>
<protein>
    <submittedName>
        <fullName evidence="1">Cof-type HAD-IIB family hydrolase</fullName>
    </submittedName>
</protein>
<accession>A0A3E3E6Q9</accession>
<proteinExistence type="predicted"/>
<dbReference type="NCBIfam" id="TIGR01484">
    <property type="entry name" value="HAD-SF-IIB"/>
    <property type="match status" value="1"/>
</dbReference>
<dbReference type="GO" id="GO:0000287">
    <property type="term" value="F:magnesium ion binding"/>
    <property type="evidence" value="ECO:0007669"/>
    <property type="project" value="TreeGrafter"/>
</dbReference>
<reference evidence="1 2" key="1">
    <citation type="submission" date="2018-08" db="EMBL/GenBank/DDBJ databases">
        <title>A genome reference for cultivated species of the human gut microbiota.</title>
        <authorList>
            <person name="Zou Y."/>
            <person name="Xue W."/>
            <person name="Luo G."/>
        </authorList>
    </citation>
    <scope>NUCLEOTIDE SEQUENCE [LARGE SCALE GENOMIC DNA]</scope>
    <source>
        <strain evidence="1 2">TF08-11</strain>
    </source>
</reference>
<dbReference type="GO" id="GO:0016791">
    <property type="term" value="F:phosphatase activity"/>
    <property type="evidence" value="ECO:0007669"/>
    <property type="project" value="UniProtKB-ARBA"/>
</dbReference>
<gene>
    <name evidence="1" type="ORF">DXC78_04765</name>
</gene>
<dbReference type="Gene3D" id="3.30.1240.10">
    <property type="match status" value="1"/>
</dbReference>
<dbReference type="SFLD" id="SFLDG01140">
    <property type="entry name" value="C2.B:_Phosphomannomutase_and_P"/>
    <property type="match status" value="1"/>
</dbReference>